<keyword evidence="3" id="KW-0325">Glycoprotein</keyword>
<keyword evidence="4" id="KW-0961">Cell wall biogenesis/degradation</keyword>
<dbReference type="PANTHER" id="PTHR31361:SF14">
    <property type="entry name" value="GH16 DOMAIN-CONTAINING PROTEIN"/>
    <property type="match status" value="1"/>
</dbReference>
<dbReference type="InterPro" id="IPR005629">
    <property type="entry name" value="Skn1/Kre6/Sbg1"/>
</dbReference>
<dbReference type="EMBL" id="KZ613913">
    <property type="protein sequence ID" value="PMD50558.1"/>
    <property type="molecule type" value="Genomic_DNA"/>
</dbReference>
<keyword evidence="5" id="KW-0378">Hydrolase</keyword>
<dbReference type="InParanoid" id="A0A2J6SIF7"/>
<dbReference type="GO" id="GO:0015926">
    <property type="term" value="F:glucosidase activity"/>
    <property type="evidence" value="ECO:0007669"/>
    <property type="project" value="TreeGrafter"/>
</dbReference>
<protein>
    <submittedName>
        <fullName evidence="5">Glycoside hydrolase family 16 protein</fullName>
    </submittedName>
</protein>
<dbReference type="GO" id="GO:0005886">
    <property type="term" value="C:plasma membrane"/>
    <property type="evidence" value="ECO:0007669"/>
    <property type="project" value="TreeGrafter"/>
</dbReference>
<evidence type="ECO:0000313" key="5">
    <source>
        <dbReference type="EMBL" id="PMD50558.1"/>
    </source>
</evidence>
<dbReference type="GO" id="GO:0006078">
    <property type="term" value="P:(1-&gt;6)-beta-D-glucan biosynthetic process"/>
    <property type="evidence" value="ECO:0007669"/>
    <property type="project" value="TreeGrafter"/>
</dbReference>
<dbReference type="RefSeq" id="XP_024727462.1">
    <property type="nucleotide sequence ID" value="XM_024884184.1"/>
</dbReference>
<dbReference type="SUPFAM" id="SSF49899">
    <property type="entry name" value="Concanavalin A-like lectins/glucanases"/>
    <property type="match status" value="1"/>
</dbReference>
<dbReference type="STRING" id="1095630.A0A2J6SIF7"/>
<reference evidence="5 6" key="1">
    <citation type="submission" date="2016-04" db="EMBL/GenBank/DDBJ databases">
        <title>A degradative enzymes factory behind the ericoid mycorrhizal symbiosis.</title>
        <authorList>
            <consortium name="DOE Joint Genome Institute"/>
            <person name="Martino E."/>
            <person name="Morin E."/>
            <person name="Grelet G."/>
            <person name="Kuo A."/>
            <person name="Kohler A."/>
            <person name="Daghino S."/>
            <person name="Barry K."/>
            <person name="Choi C."/>
            <person name="Cichocki N."/>
            <person name="Clum A."/>
            <person name="Copeland A."/>
            <person name="Hainaut M."/>
            <person name="Haridas S."/>
            <person name="Labutti K."/>
            <person name="Lindquist E."/>
            <person name="Lipzen A."/>
            <person name="Khouja H.-R."/>
            <person name="Murat C."/>
            <person name="Ohm R."/>
            <person name="Olson A."/>
            <person name="Spatafora J."/>
            <person name="Veneault-Fourrey C."/>
            <person name="Henrissat B."/>
            <person name="Grigoriev I."/>
            <person name="Martin F."/>
            <person name="Perotto S."/>
        </authorList>
    </citation>
    <scope>NUCLEOTIDE SEQUENCE [LARGE SCALE GENOMIC DNA]</scope>
    <source>
        <strain evidence="5 6">E</strain>
    </source>
</reference>
<sequence length="165" mass="18276">MALPAKRETSTFTGGPPLESFVRRQIRRFVGEDPSFIMDGGATGPNGNVGVRKVSQEPMSMVFNLSISGAWGEILMADLVLPTVMHIEYVRLYQKPGHENIACDLPGYPTTDYIKNHPVAYNNPNLTLGLSRIILAEKQVDGLLKRIPSGKQLLKKADFMTYIDI</sequence>
<evidence type="ECO:0000256" key="4">
    <source>
        <dbReference type="ARBA" id="ARBA00023316"/>
    </source>
</evidence>
<dbReference type="OrthoDB" id="412647at2759"/>
<name>A0A2J6SIF7_9HELO</name>
<organism evidence="5 6">
    <name type="scientific">Hyaloscypha bicolor E</name>
    <dbReference type="NCBI Taxonomy" id="1095630"/>
    <lineage>
        <taxon>Eukaryota</taxon>
        <taxon>Fungi</taxon>
        <taxon>Dikarya</taxon>
        <taxon>Ascomycota</taxon>
        <taxon>Pezizomycotina</taxon>
        <taxon>Leotiomycetes</taxon>
        <taxon>Helotiales</taxon>
        <taxon>Hyaloscyphaceae</taxon>
        <taxon>Hyaloscypha</taxon>
        <taxon>Hyaloscypha bicolor</taxon>
    </lineage>
</organism>
<proteinExistence type="predicted"/>
<comment type="subcellular location">
    <subcellularLocation>
        <location evidence="1">Membrane</location>
    </subcellularLocation>
</comment>
<accession>A0A2J6SIF7</accession>
<dbReference type="GO" id="GO:0031505">
    <property type="term" value="P:fungal-type cell wall organization"/>
    <property type="evidence" value="ECO:0007669"/>
    <property type="project" value="TreeGrafter"/>
</dbReference>
<dbReference type="Gene3D" id="2.60.120.200">
    <property type="match status" value="1"/>
</dbReference>
<dbReference type="AlphaFoldDB" id="A0A2J6SIF7"/>
<keyword evidence="6" id="KW-1185">Reference proteome</keyword>
<evidence type="ECO:0000313" key="6">
    <source>
        <dbReference type="Proteomes" id="UP000235371"/>
    </source>
</evidence>
<keyword evidence="2" id="KW-0472">Membrane</keyword>
<evidence type="ECO:0000256" key="3">
    <source>
        <dbReference type="ARBA" id="ARBA00023180"/>
    </source>
</evidence>
<dbReference type="InterPro" id="IPR013320">
    <property type="entry name" value="ConA-like_dom_sf"/>
</dbReference>
<dbReference type="GeneID" id="36592261"/>
<dbReference type="Proteomes" id="UP000235371">
    <property type="component" value="Unassembled WGS sequence"/>
</dbReference>
<evidence type="ECO:0000256" key="2">
    <source>
        <dbReference type="ARBA" id="ARBA00023136"/>
    </source>
</evidence>
<dbReference type="Pfam" id="PF03935">
    <property type="entry name" value="SKN1_KRE6_Sbg1"/>
    <property type="match status" value="1"/>
</dbReference>
<dbReference type="PANTHER" id="PTHR31361">
    <property type="entry name" value="BETA-GLUCAN SYNTHESIS-ASSOCIATED PROTEIN KRE6-RELATED"/>
    <property type="match status" value="1"/>
</dbReference>
<evidence type="ECO:0000256" key="1">
    <source>
        <dbReference type="ARBA" id="ARBA00004370"/>
    </source>
</evidence>
<dbReference type="GO" id="GO:0005789">
    <property type="term" value="C:endoplasmic reticulum membrane"/>
    <property type="evidence" value="ECO:0007669"/>
    <property type="project" value="TreeGrafter"/>
</dbReference>
<gene>
    <name evidence="5" type="ORF">K444DRAFT_637914</name>
</gene>